<organism evidence="1 2">
    <name type="scientific">Neobacillus massiliamazoniensis</name>
    <dbReference type="NCBI Taxonomy" id="1499688"/>
    <lineage>
        <taxon>Bacteria</taxon>
        <taxon>Bacillati</taxon>
        <taxon>Bacillota</taxon>
        <taxon>Bacilli</taxon>
        <taxon>Bacillales</taxon>
        <taxon>Bacillaceae</taxon>
        <taxon>Neobacillus</taxon>
    </lineage>
</organism>
<proteinExistence type="predicted"/>
<evidence type="ECO:0000313" key="1">
    <source>
        <dbReference type="EMBL" id="CRK81433.1"/>
    </source>
</evidence>
<accession>A0A0U1NTS1</accession>
<sequence length="103" mass="12117">MLKKVKELTLASRIQKMLKRHCIEIVHYIPGRIRLQSIFWKNNYDTVGQLICHFENEARIYSVQYTPETGSLVFTYDGSLADNVKLLEAWAEKIERILLKGKY</sequence>
<name>A0A0U1NTS1_9BACI</name>
<dbReference type="Pfam" id="PF19991">
    <property type="entry name" value="HMA_2"/>
    <property type="match status" value="1"/>
</dbReference>
<reference evidence="2" key="1">
    <citation type="submission" date="2015-05" db="EMBL/GenBank/DDBJ databases">
        <authorList>
            <person name="Urmite Genomes"/>
        </authorList>
    </citation>
    <scope>NUCLEOTIDE SEQUENCE [LARGE SCALE GENOMIC DNA]</scope>
    <source>
        <strain evidence="2">LF1</strain>
    </source>
</reference>
<dbReference type="Proteomes" id="UP000199087">
    <property type="component" value="Unassembled WGS sequence"/>
</dbReference>
<keyword evidence="2" id="KW-1185">Reference proteome</keyword>
<dbReference type="RefSeq" id="WP_090632449.1">
    <property type="nucleotide sequence ID" value="NZ_CVRB01000001.1"/>
</dbReference>
<dbReference type="EMBL" id="CVRB01000001">
    <property type="protein sequence ID" value="CRK81433.1"/>
    <property type="molecule type" value="Genomic_DNA"/>
</dbReference>
<dbReference type="STRING" id="1499688.BN000_01335"/>
<dbReference type="OrthoDB" id="2887217at2"/>
<evidence type="ECO:0000313" key="2">
    <source>
        <dbReference type="Proteomes" id="UP000199087"/>
    </source>
</evidence>
<gene>
    <name evidence="1" type="ORF">BN000_01335</name>
</gene>
<dbReference type="AlphaFoldDB" id="A0A0U1NTS1"/>
<protein>
    <submittedName>
        <fullName evidence="1">Putative cation transporting ATPase</fullName>
    </submittedName>
</protein>